<dbReference type="RefSeq" id="WP_087460110.1">
    <property type="nucleotide sequence ID" value="NZ_CP021425.1"/>
</dbReference>
<dbReference type="KEGG" id="ome:OLMES_0868"/>
<protein>
    <submittedName>
        <fullName evidence="1">Uncharacterized protein</fullName>
    </submittedName>
</protein>
<dbReference type="EMBL" id="CP021425">
    <property type="protein sequence ID" value="ARU54955.1"/>
    <property type="molecule type" value="Genomic_DNA"/>
</dbReference>
<accession>A0A1Y0I5Z2</accession>
<proteinExistence type="predicted"/>
<keyword evidence="2" id="KW-1185">Reference proteome</keyword>
<name>A0A1Y0I5Z2_9GAMM</name>
<dbReference type="AlphaFoldDB" id="A0A1Y0I5Z2"/>
<evidence type="ECO:0000313" key="1">
    <source>
        <dbReference type="EMBL" id="ARU54955.1"/>
    </source>
</evidence>
<organism evidence="1 2">
    <name type="scientific">Oleiphilus messinensis</name>
    <dbReference type="NCBI Taxonomy" id="141451"/>
    <lineage>
        <taxon>Bacteria</taxon>
        <taxon>Pseudomonadati</taxon>
        <taxon>Pseudomonadota</taxon>
        <taxon>Gammaproteobacteria</taxon>
        <taxon>Oceanospirillales</taxon>
        <taxon>Oleiphilaceae</taxon>
        <taxon>Oleiphilus</taxon>
    </lineage>
</organism>
<reference evidence="1 2" key="1">
    <citation type="submission" date="2017-05" db="EMBL/GenBank/DDBJ databases">
        <title>Genomic insights into alkan degradation activity of Oleiphilus messinensis.</title>
        <authorList>
            <person name="Kozyavkin S.A."/>
            <person name="Slesarev A.I."/>
            <person name="Golyshin P.N."/>
            <person name="Korzhenkov A."/>
            <person name="Golyshina O.N."/>
            <person name="Toshchakov S.V."/>
        </authorList>
    </citation>
    <scope>NUCLEOTIDE SEQUENCE [LARGE SCALE GENOMIC DNA]</scope>
    <source>
        <strain evidence="1 2">ME102</strain>
    </source>
</reference>
<dbReference type="Proteomes" id="UP000196027">
    <property type="component" value="Chromosome"/>
</dbReference>
<evidence type="ECO:0000313" key="2">
    <source>
        <dbReference type="Proteomes" id="UP000196027"/>
    </source>
</evidence>
<sequence>MLQDAPIPPGPLTQAVLNCITPNELTTAARRQTSPGSIRAYLFGRPAIELLCRGVTQRHSTHQVSLEFKVAKLVNRQDIVLHNHLDQHYRPPTLQPTSRHRKGPQLLHDEFDRDAIQLERRFIHSPVWVYCAAPEDVATTLLWHCSQEQLSVISMLLSLPTFSPDRFIDRATDTIRHYPALTSKLSANLASVMNLFRAQQAA</sequence>
<gene>
    <name evidence="1" type="ORF">OLMES_0868</name>
</gene>